<protein>
    <submittedName>
        <fullName evidence="6">Uncharacterized protein</fullName>
    </submittedName>
</protein>
<evidence type="ECO:0000313" key="7">
    <source>
        <dbReference type="EMBL" id="CAF3889768.1"/>
    </source>
</evidence>
<dbReference type="Gene3D" id="3.40.50.720">
    <property type="entry name" value="NAD(P)-binding Rossmann-like Domain"/>
    <property type="match status" value="1"/>
</dbReference>
<dbReference type="InterPro" id="IPR005334">
    <property type="entry name" value="Tctex-1-like"/>
</dbReference>
<dbReference type="PRINTS" id="PR00080">
    <property type="entry name" value="SDRFAMILY"/>
</dbReference>
<dbReference type="CDD" id="cd21459">
    <property type="entry name" value="DLC-like_TCTEX1D2"/>
    <property type="match status" value="1"/>
</dbReference>
<dbReference type="PANTHER" id="PTHR43963">
    <property type="entry name" value="CARBONYL REDUCTASE 1-RELATED"/>
    <property type="match status" value="1"/>
</dbReference>
<dbReference type="Pfam" id="PF00106">
    <property type="entry name" value="adh_short"/>
    <property type="match status" value="2"/>
</dbReference>
<gene>
    <name evidence="7" type="ORF">OKA104_LOCUS23593</name>
    <name evidence="6" type="ORF">VCS650_LOCUS9540</name>
</gene>
<dbReference type="PANTHER" id="PTHR43963:SF6">
    <property type="entry name" value="CHAIN DEHYDROGENASE FAMILY PROTEIN, PUTATIVE (AFU_ORTHOLOGUE AFUA_3G15350)-RELATED"/>
    <property type="match status" value="1"/>
</dbReference>
<dbReference type="PRINTS" id="PR00081">
    <property type="entry name" value="GDHRDH"/>
</dbReference>
<name>A0A813ZW17_9BILA</name>
<evidence type="ECO:0000256" key="5">
    <source>
        <dbReference type="RuleBase" id="RU000363"/>
    </source>
</evidence>
<comment type="caution">
    <text evidence="6">The sequence shown here is derived from an EMBL/GenBank/DDBJ whole genome shotgun (WGS) entry which is preliminary data.</text>
</comment>
<dbReference type="Proteomes" id="UP000663881">
    <property type="component" value="Unassembled WGS sequence"/>
</dbReference>
<dbReference type="PROSITE" id="PS00061">
    <property type="entry name" value="ADH_SHORT"/>
    <property type="match status" value="1"/>
</dbReference>
<comment type="similarity">
    <text evidence="1">Belongs to the dynein light chain Tctex-type family.</text>
</comment>
<comment type="similarity">
    <text evidence="2 5">Belongs to the short-chain dehydrogenases/reductases (SDR) family.</text>
</comment>
<evidence type="ECO:0000256" key="4">
    <source>
        <dbReference type="ARBA" id="ARBA00023002"/>
    </source>
</evidence>
<organism evidence="6 8">
    <name type="scientific">Adineta steineri</name>
    <dbReference type="NCBI Taxonomy" id="433720"/>
    <lineage>
        <taxon>Eukaryota</taxon>
        <taxon>Metazoa</taxon>
        <taxon>Spiralia</taxon>
        <taxon>Gnathifera</taxon>
        <taxon>Rotifera</taxon>
        <taxon>Eurotatoria</taxon>
        <taxon>Bdelloidea</taxon>
        <taxon>Adinetida</taxon>
        <taxon>Adinetidae</taxon>
        <taxon>Adineta</taxon>
    </lineage>
</organism>
<dbReference type="GO" id="GO:0016491">
    <property type="term" value="F:oxidoreductase activity"/>
    <property type="evidence" value="ECO:0007669"/>
    <property type="project" value="UniProtKB-KW"/>
</dbReference>
<accession>A0A813ZW17</accession>
<keyword evidence="4" id="KW-0560">Oxidoreductase</keyword>
<dbReference type="EMBL" id="CAJOAY010001815">
    <property type="protein sequence ID" value="CAF3889768.1"/>
    <property type="molecule type" value="Genomic_DNA"/>
</dbReference>
<dbReference type="SUPFAM" id="SSF51735">
    <property type="entry name" value="NAD(P)-binding Rossmann-fold domains"/>
    <property type="match status" value="1"/>
</dbReference>
<evidence type="ECO:0000256" key="2">
    <source>
        <dbReference type="ARBA" id="ARBA00006484"/>
    </source>
</evidence>
<dbReference type="InterPro" id="IPR036291">
    <property type="entry name" value="NAD(P)-bd_dom_sf"/>
</dbReference>
<dbReference type="EMBL" id="CAJNON010000066">
    <property type="protein sequence ID" value="CAF0905329.1"/>
    <property type="molecule type" value="Genomic_DNA"/>
</dbReference>
<dbReference type="InterPro" id="IPR020904">
    <property type="entry name" value="Sc_DH/Rdtase_CS"/>
</dbReference>
<proteinExistence type="inferred from homology"/>
<dbReference type="Gene3D" id="3.30.1140.40">
    <property type="entry name" value="Tctex-1"/>
    <property type="match status" value="1"/>
</dbReference>
<dbReference type="Proteomes" id="UP000663891">
    <property type="component" value="Unassembled WGS sequence"/>
</dbReference>
<sequence length="334" mass="36642">MSSSKQRVILVTGANKGIGFEVIKKLLEEPSSSSNNLILLGSRDLKRGQDALLQLGSPSNVHVLQLDTSSEESIARATNEIKQKYGGQLDVLINNAAIASWNDTAETARDIFATNYYGIKIVNKYLFPLIRENGRVVNVSSGVGAWALHDMTNEIQKKYKSETLTEEEIDGLVKDFISAIATKTIDKIMPNTKLLGLCYSGSKTALTALTRVQARQWSCAKNVLVVSVCPGYCSTDLNNHGPGSRPPALGADSILYVVNTPKADLENGEFYQDGKKLPQSSAFTVNIRDRLKASNMKFDRYKFIVQCIIGENKGQGVKYSCRCLWDSDTDGMAK</sequence>
<evidence type="ECO:0000313" key="6">
    <source>
        <dbReference type="EMBL" id="CAF0905329.1"/>
    </source>
</evidence>
<dbReference type="AlphaFoldDB" id="A0A813ZW17"/>
<dbReference type="InterPro" id="IPR038586">
    <property type="entry name" value="Tctex-1-like_sf"/>
</dbReference>
<dbReference type="OrthoDB" id="7289984at2759"/>
<dbReference type="Pfam" id="PF03645">
    <property type="entry name" value="Tctex-1"/>
    <property type="match status" value="1"/>
</dbReference>
<dbReference type="InterPro" id="IPR002347">
    <property type="entry name" value="SDR_fam"/>
</dbReference>
<keyword evidence="3" id="KW-0521">NADP</keyword>
<evidence type="ECO:0000313" key="8">
    <source>
        <dbReference type="Proteomes" id="UP000663891"/>
    </source>
</evidence>
<reference evidence="6" key="1">
    <citation type="submission" date="2021-02" db="EMBL/GenBank/DDBJ databases">
        <authorList>
            <person name="Nowell W R."/>
        </authorList>
    </citation>
    <scope>NUCLEOTIDE SEQUENCE</scope>
</reference>
<evidence type="ECO:0000256" key="3">
    <source>
        <dbReference type="ARBA" id="ARBA00022857"/>
    </source>
</evidence>
<evidence type="ECO:0000256" key="1">
    <source>
        <dbReference type="ARBA" id="ARBA00005361"/>
    </source>
</evidence>